<proteinExistence type="predicted"/>
<organism evidence="1 2">
    <name type="scientific">Pleurodeles waltl</name>
    <name type="common">Iberian ribbed newt</name>
    <dbReference type="NCBI Taxonomy" id="8319"/>
    <lineage>
        <taxon>Eukaryota</taxon>
        <taxon>Metazoa</taxon>
        <taxon>Chordata</taxon>
        <taxon>Craniata</taxon>
        <taxon>Vertebrata</taxon>
        <taxon>Euteleostomi</taxon>
        <taxon>Amphibia</taxon>
        <taxon>Batrachia</taxon>
        <taxon>Caudata</taxon>
        <taxon>Salamandroidea</taxon>
        <taxon>Salamandridae</taxon>
        <taxon>Pleurodelinae</taxon>
        <taxon>Pleurodeles</taxon>
    </lineage>
</organism>
<name>A0AAV7TKB7_PLEWA</name>
<dbReference type="EMBL" id="JANPWB010000006">
    <property type="protein sequence ID" value="KAJ1176639.1"/>
    <property type="molecule type" value="Genomic_DNA"/>
</dbReference>
<sequence length="76" mass="8535">MDPLASFTSICPGLCVDAAPQGPRMNVGQATTQTMDWNKVVFLTAKQSTRYVFSIRNRLALQHHKLLFNSRQRNGV</sequence>
<dbReference type="Proteomes" id="UP001066276">
    <property type="component" value="Chromosome 3_2"/>
</dbReference>
<gene>
    <name evidence="1" type="ORF">NDU88_001910</name>
</gene>
<evidence type="ECO:0000313" key="2">
    <source>
        <dbReference type="Proteomes" id="UP001066276"/>
    </source>
</evidence>
<evidence type="ECO:0000313" key="1">
    <source>
        <dbReference type="EMBL" id="KAJ1176639.1"/>
    </source>
</evidence>
<comment type="caution">
    <text evidence="1">The sequence shown here is derived from an EMBL/GenBank/DDBJ whole genome shotgun (WGS) entry which is preliminary data.</text>
</comment>
<reference evidence="1" key="1">
    <citation type="journal article" date="2022" name="bioRxiv">
        <title>Sequencing and chromosome-scale assembly of the giantPleurodeles waltlgenome.</title>
        <authorList>
            <person name="Brown T."/>
            <person name="Elewa A."/>
            <person name="Iarovenko S."/>
            <person name="Subramanian E."/>
            <person name="Araus A.J."/>
            <person name="Petzold A."/>
            <person name="Susuki M."/>
            <person name="Suzuki K.-i.T."/>
            <person name="Hayashi T."/>
            <person name="Toyoda A."/>
            <person name="Oliveira C."/>
            <person name="Osipova E."/>
            <person name="Leigh N.D."/>
            <person name="Simon A."/>
            <person name="Yun M.H."/>
        </authorList>
    </citation>
    <scope>NUCLEOTIDE SEQUENCE</scope>
    <source>
        <strain evidence="1">20211129_DDA</strain>
        <tissue evidence="1">Liver</tissue>
    </source>
</reference>
<dbReference type="AlphaFoldDB" id="A0AAV7TKB7"/>
<protein>
    <submittedName>
        <fullName evidence="1">Uncharacterized protein</fullName>
    </submittedName>
</protein>
<keyword evidence="2" id="KW-1185">Reference proteome</keyword>
<accession>A0AAV7TKB7</accession>